<keyword evidence="2" id="KW-0547">Nucleotide-binding</keyword>
<organism evidence="2 3">
    <name type="scientific">Rhizobium hidalgonense</name>
    <dbReference type="NCBI Taxonomy" id="1538159"/>
    <lineage>
        <taxon>Bacteria</taxon>
        <taxon>Pseudomonadati</taxon>
        <taxon>Pseudomonadota</taxon>
        <taxon>Alphaproteobacteria</taxon>
        <taxon>Hyphomicrobiales</taxon>
        <taxon>Rhizobiaceae</taxon>
        <taxon>Rhizobium/Agrobacterium group</taxon>
        <taxon>Rhizobium</taxon>
    </lineage>
</organism>
<feature type="compositionally biased region" description="Acidic residues" evidence="1">
    <location>
        <begin position="96"/>
        <end position="115"/>
    </location>
</feature>
<evidence type="ECO:0000256" key="1">
    <source>
        <dbReference type="SAM" id="MobiDB-lite"/>
    </source>
</evidence>
<dbReference type="AlphaFoldDB" id="A0AAJ2H669"/>
<protein>
    <submittedName>
        <fullName evidence="2">DEAD/DEAH box helicase</fullName>
    </submittedName>
</protein>
<gene>
    <name evidence="2" type="ORF">RJJ65_38805</name>
</gene>
<feature type="non-terminal residue" evidence="2">
    <location>
        <position position="1"/>
    </location>
</feature>
<evidence type="ECO:0000313" key="3">
    <source>
        <dbReference type="Proteomes" id="UP001268610"/>
    </source>
</evidence>
<evidence type="ECO:0000313" key="2">
    <source>
        <dbReference type="EMBL" id="MDR9778496.1"/>
    </source>
</evidence>
<accession>A0AAJ2H669</accession>
<comment type="caution">
    <text evidence="2">The sequence shown here is derived from an EMBL/GenBank/DDBJ whole genome shotgun (WGS) entry which is preliminary data.</text>
</comment>
<keyword evidence="2" id="KW-0378">Hydrolase</keyword>
<sequence>LVQEFYPNDDEQRLYELVSEYLQSPDLYALPASQRQLMTLILRRLLASSTYAISGTLAGLAKKLEGIVDEHTYTEDDIDHNLLELVDNFETFDELADEYDGDGDGDGDGSEEDVDEKTYTAQDISKIKVEII</sequence>
<dbReference type="EMBL" id="JAVLSF010000879">
    <property type="protein sequence ID" value="MDR9778496.1"/>
    <property type="molecule type" value="Genomic_DNA"/>
</dbReference>
<proteinExistence type="predicted"/>
<name>A0AAJ2H669_9HYPH</name>
<feature type="region of interest" description="Disordered" evidence="1">
    <location>
        <begin position="96"/>
        <end position="119"/>
    </location>
</feature>
<dbReference type="Proteomes" id="UP001268610">
    <property type="component" value="Unassembled WGS sequence"/>
</dbReference>
<keyword evidence="2" id="KW-0067">ATP-binding</keyword>
<feature type="non-terminal residue" evidence="2">
    <location>
        <position position="132"/>
    </location>
</feature>
<reference evidence="2" key="1">
    <citation type="submission" date="2023-04" db="EMBL/GenBank/DDBJ databases">
        <title>Genomic characterization of faba bean (Vicia faba) microsymbionts in Mexican soils.</title>
        <authorList>
            <person name="Rivera Orduna F.N."/>
            <person name="Guevara-Luna J."/>
            <person name="Yan J."/>
            <person name="Arroyo-Herrera I."/>
            <person name="Li Y."/>
            <person name="Vasquez-Murrieta M.S."/>
            <person name="Wang E.T."/>
        </authorList>
    </citation>
    <scope>NUCLEOTIDE SEQUENCE</scope>
    <source>
        <strain evidence="2">CH26</strain>
    </source>
</reference>
<dbReference type="GO" id="GO:0004386">
    <property type="term" value="F:helicase activity"/>
    <property type="evidence" value="ECO:0007669"/>
    <property type="project" value="UniProtKB-KW"/>
</dbReference>
<keyword evidence="2" id="KW-0347">Helicase</keyword>